<sequence length="117" mass="13728">MFTPHYQPKTRPKFINPSQIPIIVLRYPPNLPFQNCDCDPNPILQNPQEKKTPCSTVRERDVPLQIPMGKPPPFSQFDRNIKRQSMQYFTRTTHHRPKQLCPRYAYCPQALPVLPVC</sequence>
<proteinExistence type="predicted"/>
<dbReference type="AlphaFoldDB" id="A0A7U2FA46"/>
<protein>
    <submittedName>
        <fullName evidence="1">Uncharacterized protein</fullName>
    </submittedName>
</protein>
<accession>A0A7U2FA46</accession>
<organism evidence="1 2">
    <name type="scientific">Phaeosphaeria nodorum (strain SN15 / ATCC MYA-4574 / FGSC 10173)</name>
    <name type="common">Glume blotch fungus</name>
    <name type="synonym">Parastagonospora nodorum</name>
    <dbReference type="NCBI Taxonomy" id="321614"/>
    <lineage>
        <taxon>Eukaryota</taxon>
        <taxon>Fungi</taxon>
        <taxon>Dikarya</taxon>
        <taxon>Ascomycota</taxon>
        <taxon>Pezizomycotina</taxon>
        <taxon>Dothideomycetes</taxon>
        <taxon>Pleosporomycetidae</taxon>
        <taxon>Pleosporales</taxon>
        <taxon>Pleosporineae</taxon>
        <taxon>Phaeosphaeriaceae</taxon>
        <taxon>Parastagonospora</taxon>
    </lineage>
</organism>
<reference evidence="2" key="1">
    <citation type="journal article" date="2021" name="BMC Genomics">
        <title>Chromosome-level genome assembly and manually-curated proteome of model necrotroph Parastagonospora nodorum Sn15 reveals a genome-wide trove of candidate effector homologs, and redundancy of virulence-related functions within an accessory chromosome.</title>
        <authorList>
            <person name="Bertazzoni S."/>
            <person name="Jones D.A.B."/>
            <person name="Phan H.T."/>
            <person name="Tan K.-C."/>
            <person name="Hane J.K."/>
        </authorList>
    </citation>
    <scope>NUCLEOTIDE SEQUENCE [LARGE SCALE GENOMIC DNA]</scope>
    <source>
        <strain evidence="2">SN15 / ATCC MYA-4574 / FGSC 10173)</strain>
    </source>
</reference>
<dbReference type="VEuPathDB" id="FungiDB:JI435_416810"/>
<name>A0A7U2FA46_PHANO</name>
<dbReference type="EMBL" id="CP069034">
    <property type="protein sequence ID" value="QRD01502.1"/>
    <property type="molecule type" value="Genomic_DNA"/>
</dbReference>
<dbReference type="Proteomes" id="UP000663193">
    <property type="component" value="Chromosome 12"/>
</dbReference>
<evidence type="ECO:0000313" key="2">
    <source>
        <dbReference type="Proteomes" id="UP000663193"/>
    </source>
</evidence>
<gene>
    <name evidence="1" type="ORF">JI435_416810</name>
</gene>
<keyword evidence="2" id="KW-1185">Reference proteome</keyword>
<evidence type="ECO:0000313" key="1">
    <source>
        <dbReference type="EMBL" id="QRD01502.1"/>
    </source>
</evidence>